<evidence type="ECO:0000313" key="2">
    <source>
        <dbReference type="Proteomes" id="UP000316851"/>
    </source>
</evidence>
<reference evidence="1" key="1">
    <citation type="submission" date="2019-06" db="EMBL/GenBank/DDBJ databases">
        <title>Mycoplasma neophronis type strain whole genome sequence.</title>
        <authorList>
            <person name="Spergser J."/>
        </authorList>
    </citation>
    <scope>NUCLEOTIDE SEQUENCE [LARGE SCALE GENOMIC DNA]</scope>
    <source>
        <strain evidence="1">DSM 24097</strain>
    </source>
</reference>
<accession>A0ABY2Z0S1</accession>
<dbReference type="RefSeq" id="WP_140914608.1">
    <property type="nucleotide sequence ID" value="NZ_VHHP01000001.1"/>
</dbReference>
<name>A0ABY2Z0S1_9BACT</name>
<evidence type="ECO:0000313" key="1">
    <source>
        <dbReference type="EMBL" id="TPR54755.1"/>
    </source>
</evidence>
<comment type="caution">
    <text evidence="1">The sequence shown here is derived from an EMBL/GenBank/DDBJ whole genome shotgun (WGS) entry which is preliminary data.</text>
</comment>
<dbReference type="EMBL" id="VHHP01000001">
    <property type="protein sequence ID" value="TPR54755.1"/>
    <property type="molecule type" value="Genomic_DNA"/>
</dbReference>
<protein>
    <submittedName>
        <fullName evidence="1">Uncharacterized protein</fullName>
    </submittedName>
</protein>
<sequence length="164" mass="20209">MAHHKYEDHEVLLSDRENAKRYPYEWQLPENLVYCDYLEHLLLHILICEKFLKKDVTGKFMRTFEDENTSTTDWLRIQGITVFIAPLLNDFYSGWTPKLEWMRKCLSLIENDKHVYLVLLKRFKTNCKYNFLYREEYLYSSFNEYYGYWSKQKNKKIFDEIKKL</sequence>
<dbReference type="Proteomes" id="UP000316851">
    <property type="component" value="Unassembled WGS sequence"/>
</dbReference>
<organism evidence="1 2">
    <name type="scientific">Metamycoplasma neophronis</name>
    <dbReference type="NCBI Taxonomy" id="872983"/>
    <lineage>
        <taxon>Bacteria</taxon>
        <taxon>Bacillati</taxon>
        <taxon>Mycoplasmatota</taxon>
        <taxon>Mycoplasmoidales</taxon>
        <taxon>Metamycoplasmataceae</taxon>
        <taxon>Metamycoplasma</taxon>
    </lineage>
</organism>
<proteinExistence type="predicted"/>
<gene>
    <name evidence="1" type="ORF">FJR74_00580</name>
</gene>
<keyword evidence="2" id="KW-1185">Reference proteome</keyword>